<gene>
    <name evidence="1" type="ORF">P7K49_001986</name>
</gene>
<dbReference type="EMBL" id="JASSZA010000001">
    <property type="protein sequence ID" value="KAK2120600.1"/>
    <property type="molecule type" value="Genomic_DNA"/>
</dbReference>
<reference evidence="1 2" key="1">
    <citation type="submission" date="2023-05" db="EMBL/GenBank/DDBJ databases">
        <title>B98-5 Cell Line De Novo Hybrid Assembly: An Optical Mapping Approach.</title>
        <authorList>
            <person name="Kananen K."/>
            <person name="Auerbach J.A."/>
            <person name="Kautto E."/>
            <person name="Blachly J.S."/>
        </authorList>
    </citation>
    <scope>NUCLEOTIDE SEQUENCE [LARGE SCALE GENOMIC DNA]</scope>
    <source>
        <strain evidence="1">B95-8</strain>
        <tissue evidence="1">Cell line</tissue>
    </source>
</reference>
<comment type="caution">
    <text evidence="1">The sequence shown here is derived from an EMBL/GenBank/DDBJ whole genome shotgun (WGS) entry which is preliminary data.</text>
</comment>
<keyword evidence="2" id="KW-1185">Reference proteome</keyword>
<name>A0ABQ9WGM6_SAGOE</name>
<evidence type="ECO:0000313" key="1">
    <source>
        <dbReference type="EMBL" id="KAK2120600.1"/>
    </source>
</evidence>
<evidence type="ECO:0000313" key="2">
    <source>
        <dbReference type="Proteomes" id="UP001266305"/>
    </source>
</evidence>
<proteinExistence type="predicted"/>
<feature type="non-terminal residue" evidence="1">
    <location>
        <position position="85"/>
    </location>
</feature>
<protein>
    <submittedName>
        <fullName evidence="1">Uncharacterized protein</fullName>
    </submittedName>
</protein>
<dbReference type="Proteomes" id="UP001266305">
    <property type="component" value="Unassembled WGS sequence"/>
</dbReference>
<sequence>MGRMRCDRKHPWVQALQSNGPAIEAADSVPRASTVPLPPADPEMPLPGPCDVQKYAHHSLCHRTWCYDPRMLDGMSQQDMNGSRP</sequence>
<accession>A0ABQ9WGM6</accession>
<organism evidence="1 2">
    <name type="scientific">Saguinus oedipus</name>
    <name type="common">Cotton-top tamarin</name>
    <name type="synonym">Oedipomidas oedipus</name>
    <dbReference type="NCBI Taxonomy" id="9490"/>
    <lineage>
        <taxon>Eukaryota</taxon>
        <taxon>Metazoa</taxon>
        <taxon>Chordata</taxon>
        <taxon>Craniata</taxon>
        <taxon>Vertebrata</taxon>
        <taxon>Euteleostomi</taxon>
        <taxon>Mammalia</taxon>
        <taxon>Eutheria</taxon>
        <taxon>Euarchontoglires</taxon>
        <taxon>Primates</taxon>
        <taxon>Haplorrhini</taxon>
        <taxon>Platyrrhini</taxon>
        <taxon>Cebidae</taxon>
        <taxon>Callitrichinae</taxon>
        <taxon>Saguinus</taxon>
    </lineage>
</organism>